<name>A0A0R3L995_9BRAD</name>
<dbReference type="Proteomes" id="UP000051913">
    <property type="component" value="Unassembled WGS sequence"/>
</dbReference>
<dbReference type="AlphaFoldDB" id="A0A0R3L995"/>
<accession>A0A0R3L995</accession>
<organism evidence="1 2">
    <name type="scientific">Bradyrhizobium valentinum</name>
    <dbReference type="NCBI Taxonomy" id="1518501"/>
    <lineage>
        <taxon>Bacteria</taxon>
        <taxon>Pseudomonadati</taxon>
        <taxon>Pseudomonadota</taxon>
        <taxon>Alphaproteobacteria</taxon>
        <taxon>Hyphomicrobiales</taxon>
        <taxon>Nitrobacteraceae</taxon>
        <taxon>Bradyrhizobium</taxon>
    </lineage>
</organism>
<dbReference type="EMBL" id="LLXX01000128">
    <property type="protein sequence ID" value="KRR04235.1"/>
    <property type="molecule type" value="Genomic_DNA"/>
</dbReference>
<proteinExistence type="predicted"/>
<comment type="caution">
    <text evidence="1">The sequence shown here is derived from an EMBL/GenBank/DDBJ whole genome shotgun (WGS) entry which is preliminary data.</text>
</comment>
<reference evidence="1 2" key="1">
    <citation type="submission" date="2014-03" db="EMBL/GenBank/DDBJ databases">
        <title>Bradyrhizobium valentinum sp. nov., isolated from effective nodules of Lupinus mariae-josephae, a lupine endemic of basic-lime soils in Eastern Spain.</title>
        <authorList>
            <person name="Duran D."/>
            <person name="Rey L."/>
            <person name="Navarro A."/>
            <person name="Busquets A."/>
            <person name="Imperial J."/>
            <person name="Ruiz-Argueso T."/>
        </authorList>
    </citation>
    <scope>NUCLEOTIDE SEQUENCE [LARGE SCALE GENOMIC DNA]</scope>
    <source>
        <strain evidence="1 2">LmjM3</strain>
    </source>
</reference>
<sequence length="62" mass="6974">MLTEFDQNTIANMTAALDYVCKKIPADKDSTELRKRIADELIQCARSGKRTVIDLQNAGLKF</sequence>
<gene>
    <name evidence="1" type="ORF">CP49_23725</name>
</gene>
<keyword evidence="2" id="KW-1185">Reference proteome</keyword>
<evidence type="ECO:0000313" key="1">
    <source>
        <dbReference type="EMBL" id="KRR04235.1"/>
    </source>
</evidence>
<protein>
    <submittedName>
        <fullName evidence="1">Uncharacterized protein</fullName>
    </submittedName>
</protein>
<evidence type="ECO:0000313" key="2">
    <source>
        <dbReference type="Proteomes" id="UP000051913"/>
    </source>
</evidence>